<dbReference type="InterPro" id="IPR022477">
    <property type="entry name" value="Spore_YqfC"/>
</dbReference>
<dbReference type="OrthoDB" id="2989236at2"/>
<dbReference type="AlphaFoldDB" id="A0A323THJ9"/>
<dbReference type="Pfam" id="PF07873">
    <property type="entry name" value="YabP"/>
    <property type="match status" value="1"/>
</dbReference>
<comment type="caution">
    <text evidence="1">The sequence shown here is derived from an EMBL/GenBank/DDBJ whole genome shotgun (WGS) entry which is preliminary data.</text>
</comment>
<proteinExistence type="predicted"/>
<dbReference type="NCBIfam" id="TIGR02856">
    <property type="entry name" value="spore_yqfC"/>
    <property type="match status" value="1"/>
</dbReference>
<evidence type="ECO:0000313" key="1">
    <source>
        <dbReference type="EMBL" id="PYZ94249.1"/>
    </source>
</evidence>
<gene>
    <name evidence="1" type="primary">yqfC</name>
    <name evidence="1" type="ORF">CR194_01545</name>
</gene>
<protein>
    <submittedName>
        <fullName evidence="1">Sporulation protein YqfC</fullName>
    </submittedName>
</protein>
<reference evidence="1 2" key="1">
    <citation type="submission" date="2017-10" db="EMBL/GenBank/DDBJ databases">
        <title>Bacillus sp. nov., a halophilic bacterium isolated from a Keqin Lake.</title>
        <authorList>
            <person name="Wang H."/>
        </authorList>
    </citation>
    <scope>NUCLEOTIDE SEQUENCE [LARGE SCALE GENOMIC DNA]</scope>
    <source>
        <strain evidence="1 2">KQ-12</strain>
    </source>
</reference>
<sequence length="99" mass="11854">MKRVQAWMKKWMVDHMDLPADVVMDLPRLTMIGQFHLYIENHQGVLRFTNEELRLSLREGQLVIKGEDFILKTILPEEILLEGMIRHISYYDENNKELK</sequence>
<dbReference type="EMBL" id="PDOD01000001">
    <property type="protein sequence ID" value="PYZ94249.1"/>
    <property type="molecule type" value="Genomic_DNA"/>
</dbReference>
<keyword evidence="2" id="KW-1185">Reference proteome</keyword>
<evidence type="ECO:0000313" key="2">
    <source>
        <dbReference type="Proteomes" id="UP000248214"/>
    </source>
</evidence>
<dbReference type="InterPro" id="IPR022476">
    <property type="entry name" value="Spore_YabP/YqfC"/>
</dbReference>
<dbReference type="RefSeq" id="WP_110607884.1">
    <property type="nucleotide sequence ID" value="NZ_PDOD01000001.1"/>
</dbReference>
<dbReference type="Proteomes" id="UP000248214">
    <property type="component" value="Unassembled WGS sequence"/>
</dbReference>
<name>A0A323THJ9_9BACI</name>
<organism evidence="1 2">
    <name type="scientific">Salipaludibacillus keqinensis</name>
    <dbReference type="NCBI Taxonomy" id="2045207"/>
    <lineage>
        <taxon>Bacteria</taxon>
        <taxon>Bacillati</taxon>
        <taxon>Bacillota</taxon>
        <taxon>Bacilli</taxon>
        <taxon>Bacillales</taxon>
        <taxon>Bacillaceae</taxon>
    </lineage>
</organism>
<accession>A0A323THJ9</accession>